<dbReference type="EMBL" id="PKKM01000002">
    <property type="protein sequence ID" value="PKY65229.1"/>
    <property type="molecule type" value="Genomic_DNA"/>
</dbReference>
<protein>
    <recommendedName>
        <fullName evidence="1">ESAT-6-like protein</fullName>
    </recommendedName>
</protein>
<dbReference type="Proteomes" id="UP000234198">
    <property type="component" value="Unassembled WGS sequence"/>
</dbReference>
<dbReference type="InterPro" id="IPR010310">
    <property type="entry name" value="T7SS_ESAT-6-like"/>
</dbReference>
<evidence type="ECO:0000313" key="2">
    <source>
        <dbReference type="EMBL" id="PKY65229.1"/>
    </source>
</evidence>
<proteinExistence type="inferred from homology"/>
<organism evidence="2 3">
    <name type="scientific">Schaalia odontolytica</name>
    <dbReference type="NCBI Taxonomy" id="1660"/>
    <lineage>
        <taxon>Bacteria</taxon>
        <taxon>Bacillati</taxon>
        <taxon>Actinomycetota</taxon>
        <taxon>Actinomycetes</taxon>
        <taxon>Actinomycetales</taxon>
        <taxon>Actinomycetaceae</taxon>
        <taxon>Schaalia</taxon>
    </lineage>
</organism>
<comment type="similarity">
    <text evidence="1">Belongs to the WXG100 family.</text>
</comment>
<dbReference type="InterPro" id="IPR036689">
    <property type="entry name" value="ESAT-6-like_sf"/>
</dbReference>
<sequence>MEVHMADQRAVDGALAQGVSAIESTYNDLQGHFRRLEGDLSTIGSSWQGSASVQFTQLMQQWQDNAAKVNQALQELADNLRGTDKAMQANEADTEGSFAQILGGL</sequence>
<accession>A0A2I1I294</accession>
<dbReference type="Pfam" id="PF06013">
    <property type="entry name" value="WXG100"/>
    <property type="match status" value="1"/>
</dbReference>
<evidence type="ECO:0000256" key="1">
    <source>
        <dbReference type="RuleBase" id="RU362001"/>
    </source>
</evidence>
<name>A0A2I1I294_9ACTO</name>
<gene>
    <name evidence="2" type="ORF">CYJ22_01730</name>
</gene>
<dbReference type="AlphaFoldDB" id="A0A2I1I294"/>
<evidence type="ECO:0000313" key="3">
    <source>
        <dbReference type="Proteomes" id="UP000234198"/>
    </source>
</evidence>
<dbReference type="Gene3D" id="1.10.287.1060">
    <property type="entry name" value="ESAT-6-like"/>
    <property type="match status" value="1"/>
</dbReference>
<dbReference type="NCBIfam" id="TIGR03930">
    <property type="entry name" value="WXG100_ESAT6"/>
    <property type="match status" value="1"/>
</dbReference>
<dbReference type="SUPFAM" id="SSF140453">
    <property type="entry name" value="EsxAB dimer-like"/>
    <property type="match status" value="1"/>
</dbReference>
<reference evidence="2 3" key="1">
    <citation type="submission" date="2017-12" db="EMBL/GenBank/DDBJ databases">
        <title>Phylogenetic diversity of female urinary microbiome.</title>
        <authorList>
            <person name="Thomas-White K."/>
            <person name="Wolfe A.J."/>
        </authorList>
    </citation>
    <scope>NUCLEOTIDE SEQUENCE [LARGE SCALE GENOMIC DNA]</scope>
    <source>
        <strain evidence="2 3">UMB0018</strain>
    </source>
</reference>
<comment type="caution">
    <text evidence="2">The sequence shown here is derived from an EMBL/GenBank/DDBJ whole genome shotgun (WGS) entry which is preliminary data.</text>
</comment>